<keyword evidence="3 4" id="KW-0694">RNA-binding</keyword>
<dbReference type="GO" id="GO:0006397">
    <property type="term" value="P:mRNA processing"/>
    <property type="evidence" value="ECO:0007669"/>
    <property type="project" value="InterPro"/>
</dbReference>
<feature type="compositionally biased region" description="Basic residues" evidence="5">
    <location>
        <begin position="120"/>
        <end position="129"/>
    </location>
</feature>
<dbReference type="STRING" id="947166.A0A1D1VDB9"/>
<feature type="compositionally biased region" description="Basic and acidic residues" evidence="5">
    <location>
        <begin position="255"/>
        <end position="264"/>
    </location>
</feature>
<feature type="domain" description="RRM" evidence="6">
    <location>
        <begin position="514"/>
        <end position="598"/>
    </location>
</feature>
<dbReference type="InterPro" id="IPR000504">
    <property type="entry name" value="RRM_dom"/>
</dbReference>
<dbReference type="InterPro" id="IPR006509">
    <property type="entry name" value="RBM39_SF"/>
</dbReference>
<feature type="compositionally biased region" description="Basic and acidic residues" evidence="5">
    <location>
        <begin position="149"/>
        <end position="159"/>
    </location>
</feature>
<dbReference type="GO" id="GO:0003723">
    <property type="term" value="F:RNA binding"/>
    <property type="evidence" value="ECO:0007669"/>
    <property type="project" value="UniProtKB-UniRule"/>
</dbReference>
<dbReference type="Pfam" id="PF00076">
    <property type="entry name" value="RRM_1"/>
    <property type="match status" value="2"/>
</dbReference>
<feature type="compositionally biased region" description="Basic and acidic residues" evidence="5">
    <location>
        <begin position="15"/>
        <end position="26"/>
    </location>
</feature>
<dbReference type="CDD" id="cd12284">
    <property type="entry name" value="RRM2_RBM23_RBM39"/>
    <property type="match status" value="1"/>
</dbReference>
<evidence type="ECO:0000313" key="7">
    <source>
        <dbReference type="EMBL" id="GAU96498.1"/>
    </source>
</evidence>
<dbReference type="SMART" id="SM00360">
    <property type="entry name" value="RRM"/>
    <property type="match status" value="3"/>
</dbReference>
<evidence type="ECO:0000256" key="1">
    <source>
        <dbReference type="ARBA" id="ARBA00022553"/>
    </source>
</evidence>
<evidence type="ECO:0000256" key="5">
    <source>
        <dbReference type="SAM" id="MobiDB-lite"/>
    </source>
</evidence>
<accession>A0A1D1VDB9</accession>
<dbReference type="Proteomes" id="UP000186922">
    <property type="component" value="Unassembled WGS sequence"/>
</dbReference>
<dbReference type="InterPro" id="IPR035979">
    <property type="entry name" value="RBD_domain_sf"/>
</dbReference>
<feature type="compositionally biased region" description="Basic residues" evidence="5">
    <location>
        <begin position="60"/>
        <end position="107"/>
    </location>
</feature>
<reference evidence="7 8" key="1">
    <citation type="journal article" date="2016" name="Nat. Commun.">
        <title>Extremotolerant tardigrade genome and improved radiotolerance of human cultured cells by tardigrade-unique protein.</title>
        <authorList>
            <person name="Hashimoto T."/>
            <person name="Horikawa D.D."/>
            <person name="Saito Y."/>
            <person name="Kuwahara H."/>
            <person name="Kozuka-Hata H."/>
            <person name="Shin-I T."/>
            <person name="Minakuchi Y."/>
            <person name="Ohishi K."/>
            <person name="Motoyama A."/>
            <person name="Aizu T."/>
            <person name="Enomoto A."/>
            <person name="Kondo K."/>
            <person name="Tanaka S."/>
            <person name="Hara Y."/>
            <person name="Koshikawa S."/>
            <person name="Sagara H."/>
            <person name="Miura T."/>
            <person name="Yokobori S."/>
            <person name="Miyagawa K."/>
            <person name="Suzuki Y."/>
            <person name="Kubo T."/>
            <person name="Oyama M."/>
            <person name="Kohara Y."/>
            <person name="Fujiyama A."/>
            <person name="Arakawa K."/>
            <person name="Katayama T."/>
            <person name="Toyoda A."/>
            <person name="Kunieda T."/>
        </authorList>
    </citation>
    <scope>NUCLEOTIDE SEQUENCE [LARGE SCALE GENOMIC DNA]</scope>
    <source>
        <strain evidence="7 8">YOKOZUNA-1</strain>
    </source>
</reference>
<sequence length="620" mass="69078">MSESDVVDDLLEAPFGKEDAKAEDVSANRPAARKSQDSPNATSPEPANGTDRKSDTSDSRRRRASPSRSRSRTPKRKSKRRSRSRSTSRRRRSDSRSRKNRRSQRKRTPSDSDSSERERERRRKKKRSPTKSPSTSSRSRSRERKRKSVSRDRKRSVSRDRKRSVSPAPRRDRDRRRRDSRSRSRSESPRRSPPRRRSRSRSPFRRGGGGGRGYGYGGFRDRGGYGGGYRNGGGYGGGGYGFGRGGGGGGGRNRQSIERARSVRSESPNLPPEERDQRTVFAMQLAQTINAKDLEKFFSSVGKVRDVRLIVDSKTRRSKGIAYIEFRELEAVPLALGLHGQKLKNCPMNIQPTHAEKNRAALAAAGAVQKGPMRLYVGSLHFNITEDMLKDIFEPFGKIDSLQLMMDTETQRSRGYAFITFRDAQDAKRAMEQLNGFELAGRAMKIGHVTDRSENGGQGSLDVDDMDRPGFDLGPTGRLQLMAKLAEGTGLKIPQQAQQTPTPAASPAAPIATQCFMLSNMFDPKTETDPDWDQELAQEIVDECSQYGGVVHVSVDKNSPEGLVYVKSVSISAAALAVQHLHGRYFAGRMITANYIPPMNYHQLFKESLKAVTPLPPSTA</sequence>
<keyword evidence="1" id="KW-0597">Phosphoprotein</keyword>
<feature type="compositionally biased region" description="Gly residues" evidence="5">
    <location>
        <begin position="206"/>
        <end position="217"/>
    </location>
</feature>
<feature type="compositionally biased region" description="Acidic residues" evidence="5">
    <location>
        <begin position="1"/>
        <end position="11"/>
    </location>
</feature>
<keyword evidence="8" id="KW-1185">Reference proteome</keyword>
<dbReference type="NCBIfam" id="TIGR01622">
    <property type="entry name" value="SF-CC1"/>
    <property type="match status" value="1"/>
</dbReference>
<feature type="domain" description="RRM" evidence="6">
    <location>
        <begin position="278"/>
        <end position="355"/>
    </location>
</feature>
<dbReference type="SUPFAM" id="SSF54928">
    <property type="entry name" value="RNA-binding domain, RBD"/>
    <property type="match status" value="2"/>
</dbReference>
<dbReference type="FunFam" id="3.30.70.330:FF:000080">
    <property type="entry name" value="RNA-binding protein 39 isoform X1"/>
    <property type="match status" value="1"/>
</dbReference>
<dbReference type="InterPro" id="IPR029123">
    <property type="entry name" value="RBM39_linker"/>
</dbReference>
<dbReference type="CDD" id="cd12283">
    <property type="entry name" value="RRM1_RBM39_like"/>
    <property type="match status" value="1"/>
</dbReference>
<feature type="compositionally biased region" description="Basic and acidic residues" evidence="5">
    <location>
        <begin position="108"/>
        <end position="119"/>
    </location>
</feature>
<dbReference type="InterPro" id="IPR003954">
    <property type="entry name" value="RRM_euk-type"/>
</dbReference>
<keyword evidence="2" id="KW-0677">Repeat</keyword>
<feature type="compositionally biased region" description="Basic residues" evidence="5">
    <location>
        <begin position="139"/>
        <end position="148"/>
    </location>
</feature>
<proteinExistence type="predicted"/>
<dbReference type="AlphaFoldDB" id="A0A1D1VDB9"/>
<dbReference type="CDD" id="cd12285">
    <property type="entry name" value="RRM3_RBM39_like"/>
    <property type="match status" value="1"/>
</dbReference>
<protein>
    <recommendedName>
        <fullName evidence="6">RRM domain-containing protein</fullName>
    </recommendedName>
</protein>
<gene>
    <name evidence="7" type="primary">RvY_07933-1</name>
    <name evidence="7" type="synonym">RvY_07933.1</name>
    <name evidence="7" type="ORF">RvY_07933</name>
</gene>
<feature type="region of interest" description="Disordered" evidence="5">
    <location>
        <begin position="246"/>
        <end position="276"/>
    </location>
</feature>
<feature type="domain" description="RRM" evidence="6">
    <location>
        <begin position="373"/>
        <end position="451"/>
    </location>
</feature>
<dbReference type="SMART" id="SM00361">
    <property type="entry name" value="RRM_1"/>
    <property type="match status" value="2"/>
</dbReference>
<name>A0A1D1VDB9_RAMVA</name>
<feature type="compositionally biased region" description="Basic residues" evidence="5">
    <location>
        <begin position="192"/>
        <end position="204"/>
    </location>
</feature>
<evidence type="ECO:0000256" key="3">
    <source>
        <dbReference type="ARBA" id="ARBA00022884"/>
    </source>
</evidence>
<evidence type="ECO:0000256" key="2">
    <source>
        <dbReference type="ARBA" id="ARBA00022737"/>
    </source>
</evidence>
<dbReference type="PROSITE" id="PS50102">
    <property type="entry name" value="RRM"/>
    <property type="match status" value="3"/>
</dbReference>
<dbReference type="PANTHER" id="PTHR48036">
    <property type="entry name" value="SPLICING FACTOR (PAD-1), PUTATIVE (AFU_ORTHOLOGUE AFUA_1G15810)-RELATED"/>
    <property type="match status" value="1"/>
</dbReference>
<dbReference type="Pfam" id="PF15519">
    <property type="entry name" value="RBM39linker"/>
    <property type="match status" value="1"/>
</dbReference>
<dbReference type="Gene3D" id="3.30.70.330">
    <property type="match status" value="3"/>
</dbReference>
<dbReference type="EMBL" id="BDGG01000003">
    <property type="protein sequence ID" value="GAU96498.1"/>
    <property type="molecule type" value="Genomic_DNA"/>
</dbReference>
<evidence type="ECO:0000256" key="4">
    <source>
        <dbReference type="PROSITE-ProRule" id="PRU00176"/>
    </source>
</evidence>
<comment type="caution">
    <text evidence="7">The sequence shown here is derived from an EMBL/GenBank/DDBJ whole genome shotgun (WGS) entry which is preliminary data.</text>
</comment>
<evidence type="ECO:0000313" key="8">
    <source>
        <dbReference type="Proteomes" id="UP000186922"/>
    </source>
</evidence>
<organism evidence="7 8">
    <name type="scientific">Ramazzottius varieornatus</name>
    <name type="common">Water bear</name>
    <name type="synonym">Tardigrade</name>
    <dbReference type="NCBI Taxonomy" id="947166"/>
    <lineage>
        <taxon>Eukaryota</taxon>
        <taxon>Metazoa</taxon>
        <taxon>Ecdysozoa</taxon>
        <taxon>Tardigrada</taxon>
        <taxon>Eutardigrada</taxon>
        <taxon>Parachela</taxon>
        <taxon>Hypsibioidea</taxon>
        <taxon>Ramazzottiidae</taxon>
        <taxon>Ramazzottius</taxon>
    </lineage>
</organism>
<evidence type="ECO:0000259" key="6">
    <source>
        <dbReference type="PROSITE" id="PS50102"/>
    </source>
</evidence>
<feature type="compositionally biased region" description="Basic and acidic residues" evidence="5">
    <location>
        <begin position="181"/>
        <end position="190"/>
    </location>
</feature>
<dbReference type="GO" id="GO:0005634">
    <property type="term" value="C:nucleus"/>
    <property type="evidence" value="ECO:0007669"/>
    <property type="project" value="InterPro"/>
</dbReference>
<dbReference type="OrthoDB" id="8123449at2759"/>
<feature type="region of interest" description="Disordered" evidence="5">
    <location>
        <begin position="1"/>
        <end position="217"/>
    </location>
</feature>
<feature type="compositionally biased region" description="Basic and acidic residues" evidence="5">
    <location>
        <begin position="50"/>
        <end position="59"/>
    </location>
</feature>
<dbReference type="InterPro" id="IPR012677">
    <property type="entry name" value="Nucleotide-bd_a/b_plait_sf"/>
</dbReference>